<dbReference type="AlphaFoldDB" id="A0AAJ6CL65"/>
<dbReference type="GO" id="GO:0006606">
    <property type="term" value="P:protein import into nucleus"/>
    <property type="evidence" value="ECO:0007669"/>
    <property type="project" value="TreeGrafter"/>
</dbReference>
<dbReference type="EMBL" id="CP119920">
    <property type="protein sequence ID" value="WFD16631.1"/>
    <property type="molecule type" value="Genomic_DNA"/>
</dbReference>
<gene>
    <name evidence="5" type="ORF">MARU1_002673</name>
</gene>
<dbReference type="PROSITE" id="PS50176">
    <property type="entry name" value="ARM_REPEAT"/>
    <property type="match status" value="1"/>
</dbReference>
<feature type="compositionally biased region" description="Basic and acidic residues" evidence="3">
    <location>
        <begin position="1"/>
        <end position="10"/>
    </location>
</feature>
<dbReference type="Proteomes" id="UP001217582">
    <property type="component" value="Chromosome 5"/>
</dbReference>
<proteinExistence type="inferred from homology"/>
<reference evidence="5 6" key="1">
    <citation type="submission" date="2023-03" db="EMBL/GenBank/DDBJ databases">
        <title>Mating type loci evolution in Malassezia.</title>
        <authorList>
            <person name="Coelho M.A."/>
        </authorList>
    </citation>
    <scope>NUCLEOTIDE SEQUENCE [LARGE SCALE GENOMIC DNA]</scope>
    <source>
        <strain evidence="5 6">CBS 13387</strain>
    </source>
</reference>
<evidence type="ECO:0000313" key="6">
    <source>
        <dbReference type="Proteomes" id="UP001217582"/>
    </source>
</evidence>
<accession>A0AAJ6CL65</accession>
<organism evidence="5 6">
    <name type="scientific">Malassezia arunalokei</name>
    <dbReference type="NCBI Taxonomy" id="1514897"/>
    <lineage>
        <taxon>Eukaryota</taxon>
        <taxon>Fungi</taxon>
        <taxon>Dikarya</taxon>
        <taxon>Basidiomycota</taxon>
        <taxon>Ustilaginomycotina</taxon>
        <taxon>Malasseziomycetes</taxon>
        <taxon>Malasseziales</taxon>
        <taxon>Malasseziaceae</taxon>
        <taxon>Malassezia</taxon>
    </lineage>
</organism>
<feature type="compositionally biased region" description="Basic residues" evidence="3">
    <location>
        <begin position="11"/>
        <end position="21"/>
    </location>
</feature>
<dbReference type="InterPro" id="IPR011989">
    <property type="entry name" value="ARM-like"/>
</dbReference>
<feature type="repeat" description="ARM" evidence="2">
    <location>
        <begin position="87"/>
        <end position="130"/>
    </location>
</feature>
<dbReference type="SUPFAM" id="SSF48371">
    <property type="entry name" value="ARM repeat"/>
    <property type="match status" value="1"/>
</dbReference>
<dbReference type="Gene3D" id="1.25.10.10">
    <property type="entry name" value="Leucine-rich Repeat Variant"/>
    <property type="match status" value="1"/>
</dbReference>
<protein>
    <recommendedName>
        <fullName evidence="4">SYO1-like TPR repeats domain-containing protein</fullName>
    </recommendedName>
</protein>
<dbReference type="GO" id="GO:0051082">
    <property type="term" value="F:unfolded protein binding"/>
    <property type="evidence" value="ECO:0007669"/>
    <property type="project" value="TreeGrafter"/>
</dbReference>
<dbReference type="InterPro" id="IPR052616">
    <property type="entry name" value="SYO1-like"/>
</dbReference>
<dbReference type="Pfam" id="PF25567">
    <property type="entry name" value="TPR_SYO1"/>
    <property type="match status" value="1"/>
</dbReference>
<feature type="domain" description="SYO1-like TPR repeats" evidence="4">
    <location>
        <begin position="581"/>
        <end position="756"/>
    </location>
</feature>
<evidence type="ECO:0000256" key="1">
    <source>
        <dbReference type="ARBA" id="ARBA00049983"/>
    </source>
</evidence>
<name>A0AAJ6CL65_9BASI</name>
<dbReference type="Pfam" id="PF00514">
    <property type="entry name" value="Arm"/>
    <property type="match status" value="1"/>
</dbReference>
<feature type="region of interest" description="Disordered" evidence="3">
    <location>
        <begin position="1"/>
        <end position="29"/>
    </location>
</feature>
<evidence type="ECO:0000259" key="4">
    <source>
        <dbReference type="Pfam" id="PF25567"/>
    </source>
</evidence>
<evidence type="ECO:0000256" key="3">
    <source>
        <dbReference type="SAM" id="MobiDB-lite"/>
    </source>
</evidence>
<sequence length="757" mass="82196">MPKARPDLGRRLQRARRRNPIRRPESRVSEVTPLMTTAEEVVPVLAKLGMDATAPPIETGDKVWALASIATLLSDDAQHRRLLLSHQVIPRILYALKSDTNLEVRREASGALRNLCLCDDDAESILDEMDRHGVVDVVLTVLRWAALGLQSHERRLERAQAPLIQERERLMSKPLDQMNRKERRHMAKLAQGRLPSATAGATAEFGDDAHDALDMHAWGSDAPASLQAMDSAAAQCLVEMCENLVTIISCLCASSEKLGVQVLQWSWTSDSTGREGLAAWLCEALSLAIRACGAEHDAELAKLPECAAALVSLGLASAQALWVLTDPSLGYEDMPSAVSGADNDRSRGLRRLDILVRASTCLASHAAPRPAMLGAAASGALMNVLAVVEVNALSSFVRQDVPTRVTHLLAEANADALKEDARSALEACLDMVSDMARVLPQEEPLSMVSSPLVEALLRLATPSQESSQDSVTASARRGIETRALTALNQVLWHTALHAPPPPSEWPTDDEEALAEIHAWRTNTGSLYLEGGQPCSTPTYEALLHIWQRVFETAAFWAGLDSVANTTPEASWPMSSVAGDGLAQVSTSIGCLWSTARLLEGQLPLVHDDAPAPPVTALTAAYLSAHDASVRVKVLGTLACLARSQFYCRESGSSTPPPAYAQVYLHLASFWADVAGHISDAETLAAFVHAIVDTYADEQAPWDAAYRDSHLHERLCTLVPQYMGVAKRVHRRMDPMLHKAVHESVDTLRAFLSYRQEL</sequence>
<dbReference type="GO" id="GO:0042273">
    <property type="term" value="P:ribosomal large subunit biogenesis"/>
    <property type="evidence" value="ECO:0007669"/>
    <property type="project" value="TreeGrafter"/>
</dbReference>
<keyword evidence="6" id="KW-1185">Reference proteome</keyword>
<dbReference type="PANTHER" id="PTHR13347">
    <property type="entry name" value="HEAT REPEAT-CONTAINING PROTEIN 3"/>
    <property type="match status" value="1"/>
</dbReference>
<evidence type="ECO:0000313" key="5">
    <source>
        <dbReference type="EMBL" id="WFD16631.1"/>
    </source>
</evidence>
<comment type="similarity">
    <text evidence="1">Belongs to the nuclear import and ribosome assembly adapter family.</text>
</comment>
<dbReference type="InterPro" id="IPR016024">
    <property type="entry name" value="ARM-type_fold"/>
</dbReference>
<dbReference type="InterPro" id="IPR000225">
    <property type="entry name" value="Armadillo"/>
</dbReference>
<evidence type="ECO:0000256" key="2">
    <source>
        <dbReference type="PROSITE-ProRule" id="PRU00259"/>
    </source>
</evidence>
<dbReference type="InterPro" id="IPR057990">
    <property type="entry name" value="TPR_SYO1"/>
</dbReference>
<dbReference type="PANTHER" id="PTHR13347:SF1">
    <property type="entry name" value="HEAT REPEAT-CONTAINING PROTEIN 3"/>
    <property type="match status" value="1"/>
</dbReference>